<evidence type="ECO:0000256" key="2">
    <source>
        <dbReference type="ARBA" id="ARBA00022692"/>
    </source>
</evidence>
<evidence type="ECO:0000256" key="4">
    <source>
        <dbReference type="ARBA" id="ARBA00023136"/>
    </source>
</evidence>
<name>W4LAD7_ENTF1</name>
<keyword evidence="2 5" id="KW-0812">Transmembrane</keyword>
<organism evidence="7 8">
    <name type="scientific">Entotheonella factor</name>
    <dbReference type="NCBI Taxonomy" id="1429438"/>
    <lineage>
        <taxon>Bacteria</taxon>
        <taxon>Pseudomonadati</taxon>
        <taxon>Nitrospinota/Tectimicrobiota group</taxon>
        <taxon>Candidatus Tectimicrobiota</taxon>
        <taxon>Candidatus Entotheonellia</taxon>
        <taxon>Candidatus Entotheonellales</taxon>
        <taxon>Candidatus Entotheonellaceae</taxon>
        <taxon>Candidatus Entotheonella</taxon>
    </lineage>
</organism>
<dbReference type="Proteomes" id="UP000019141">
    <property type="component" value="Unassembled WGS sequence"/>
</dbReference>
<sequence>MRFGALSYLYLIWLVPALIVLSLYSFGRKRKTLAAFMNLGLAPQLLPHMSRMRPWLKAGCLIGAVACLIFALMQPQWGRRWQDVPQRGRDMMILLDVSRSMLVEDIAPNRLERAKSDIKDLVQILHREGGHRIGLVAFAGRASLQCPLTLDYAFFLQKLNAVGPYTAGRGGTLIGDAIRQALHAFGTLTHNYKDIILITDGEDHESFPLEAAQAAAEQDISIYTIGIGDPETGSRIPVQNDQGERTYVRYDGREVQSRMQENLLLQIAERTGGAYVPAGVRAIELDRIYTDYIAPKARRHLDIAARERYVHRFQWFILAALLLLGMDICLQEGNFNASPRIQEDA</sequence>
<keyword evidence="4 5" id="KW-0472">Membrane</keyword>
<keyword evidence="1" id="KW-1003">Cell membrane</keyword>
<dbReference type="PANTHER" id="PTHR22550:SF5">
    <property type="entry name" value="LEUCINE ZIPPER PROTEIN 4"/>
    <property type="match status" value="1"/>
</dbReference>
<feature type="transmembrane region" description="Helical" evidence="5">
    <location>
        <begin position="55"/>
        <end position="73"/>
    </location>
</feature>
<dbReference type="PANTHER" id="PTHR22550">
    <property type="entry name" value="SPORE GERMINATION PROTEIN"/>
    <property type="match status" value="1"/>
</dbReference>
<feature type="domain" description="VWFA" evidence="6">
    <location>
        <begin position="90"/>
        <end position="263"/>
    </location>
</feature>
<gene>
    <name evidence="7" type="ORF">ETSY1_32190</name>
</gene>
<dbReference type="InterPro" id="IPR050768">
    <property type="entry name" value="UPF0353/GerABKA_families"/>
</dbReference>
<dbReference type="SUPFAM" id="SSF53300">
    <property type="entry name" value="vWA-like"/>
    <property type="match status" value="1"/>
</dbReference>
<dbReference type="AlphaFoldDB" id="W4LAD7"/>
<dbReference type="Gene3D" id="3.40.50.410">
    <property type="entry name" value="von Willebrand factor, type A domain"/>
    <property type="match status" value="1"/>
</dbReference>
<dbReference type="InterPro" id="IPR036465">
    <property type="entry name" value="vWFA_dom_sf"/>
</dbReference>
<dbReference type="PROSITE" id="PS50234">
    <property type="entry name" value="VWFA"/>
    <property type="match status" value="1"/>
</dbReference>
<accession>W4LAD7</accession>
<dbReference type="SMART" id="SM00327">
    <property type="entry name" value="VWA"/>
    <property type="match status" value="1"/>
</dbReference>
<protein>
    <recommendedName>
        <fullName evidence="6">VWFA domain-containing protein</fullName>
    </recommendedName>
</protein>
<keyword evidence="3 5" id="KW-1133">Transmembrane helix</keyword>
<keyword evidence="8" id="KW-1185">Reference proteome</keyword>
<dbReference type="InterPro" id="IPR002035">
    <property type="entry name" value="VWF_A"/>
</dbReference>
<dbReference type="HOGENOM" id="CLU_024570_1_0_7"/>
<evidence type="ECO:0000313" key="8">
    <source>
        <dbReference type="Proteomes" id="UP000019141"/>
    </source>
</evidence>
<evidence type="ECO:0000256" key="5">
    <source>
        <dbReference type="SAM" id="Phobius"/>
    </source>
</evidence>
<reference evidence="7 8" key="1">
    <citation type="journal article" date="2014" name="Nature">
        <title>An environmental bacterial taxon with a large and distinct metabolic repertoire.</title>
        <authorList>
            <person name="Wilson M.C."/>
            <person name="Mori T."/>
            <person name="Ruckert C."/>
            <person name="Uria A.R."/>
            <person name="Helf M.J."/>
            <person name="Takada K."/>
            <person name="Gernert C."/>
            <person name="Steffens U.A."/>
            <person name="Heycke N."/>
            <person name="Schmitt S."/>
            <person name="Rinke C."/>
            <person name="Helfrich E.J."/>
            <person name="Brachmann A.O."/>
            <person name="Gurgui C."/>
            <person name="Wakimoto T."/>
            <person name="Kracht M."/>
            <person name="Crusemann M."/>
            <person name="Hentschel U."/>
            <person name="Abe I."/>
            <person name="Matsunaga S."/>
            <person name="Kalinowski J."/>
            <person name="Takeyama H."/>
            <person name="Piel J."/>
        </authorList>
    </citation>
    <scope>NUCLEOTIDE SEQUENCE [LARGE SCALE GENOMIC DNA]</scope>
    <source>
        <strain evidence="8">TSY1</strain>
    </source>
</reference>
<evidence type="ECO:0000256" key="3">
    <source>
        <dbReference type="ARBA" id="ARBA00022989"/>
    </source>
</evidence>
<evidence type="ECO:0000313" key="7">
    <source>
        <dbReference type="EMBL" id="ETW95063.1"/>
    </source>
</evidence>
<feature type="transmembrane region" description="Helical" evidence="5">
    <location>
        <begin position="6"/>
        <end position="27"/>
    </location>
</feature>
<comment type="caution">
    <text evidence="7">The sequence shown here is derived from an EMBL/GenBank/DDBJ whole genome shotgun (WGS) entry which is preliminary data.</text>
</comment>
<dbReference type="Pfam" id="PF13519">
    <property type="entry name" value="VWA_2"/>
    <property type="match status" value="1"/>
</dbReference>
<dbReference type="EMBL" id="AZHW01000961">
    <property type="protein sequence ID" value="ETW95063.1"/>
    <property type="molecule type" value="Genomic_DNA"/>
</dbReference>
<evidence type="ECO:0000256" key="1">
    <source>
        <dbReference type="ARBA" id="ARBA00022475"/>
    </source>
</evidence>
<proteinExistence type="predicted"/>
<evidence type="ECO:0000259" key="6">
    <source>
        <dbReference type="PROSITE" id="PS50234"/>
    </source>
</evidence>